<reference evidence="7 8" key="1">
    <citation type="submission" date="2020-03" db="EMBL/GenBank/DDBJ databases">
        <title>FDA dAtabase for Regulatory Grade micrObial Sequences (FDA-ARGOS): Supporting development and validation of Infectious Disease Dx tests.</title>
        <authorList>
            <person name="Campos J."/>
            <person name="Goldberg B."/>
            <person name="Tallon L."/>
            <person name="Sadzewicz L."/>
            <person name="Vavikolanu K."/>
            <person name="Mehta A."/>
            <person name="Aluvathingal J."/>
            <person name="Nadendla S."/>
            <person name="Nandy P."/>
            <person name="Geyer C."/>
            <person name="Yan Y."/>
            <person name="Sichtig H."/>
        </authorList>
    </citation>
    <scope>NUCLEOTIDE SEQUENCE [LARGE SCALE GENOMIC DNA]</scope>
    <source>
        <strain evidence="7 8">FDAARGOS_656</strain>
    </source>
</reference>
<feature type="domain" description="Ribosomal protein mS38 C-terminal" evidence="6">
    <location>
        <begin position="97"/>
        <end position="130"/>
    </location>
</feature>
<gene>
    <name evidence="7" type="ORF">FOB64_006874</name>
</gene>
<comment type="subcellular location">
    <subcellularLocation>
        <location evidence="1">Mitochondrion</location>
    </subcellularLocation>
</comment>
<feature type="region of interest" description="Disordered" evidence="5">
    <location>
        <begin position="110"/>
        <end position="130"/>
    </location>
</feature>
<dbReference type="Pfam" id="PF08213">
    <property type="entry name" value="COX24_C"/>
    <property type="match status" value="1"/>
</dbReference>
<dbReference type="PANTHER" id="PTHR32035">
    <property type="entry name" value="AURORA KINASE A-INTERACTING PROTEIN"/>
    <property type="match status" value="1"/>
</dbReference>
<dbReference type="EMBL" id="JABWAD010000069">
    <property type="protein sequence ID" value="KAF6059892.1"/>
    <property type="molecule type" value="Genomic_DNA"/>
</dbReference>
<sequence>MFRSILRFPSKISTGVSVFKQFASTTTTTTTINTVFARPSILASTSTTFNSSSPSLVSFFPYNRPTSTPVEFQPLSIEPKEYDLDTVDKDDDNNTMHALSVLRKRRLKMKKHKYKKRRKAQRALRKRLGK</sequence>
<dbReference type="InterPro" id="IPR013177">
    <property type="entry name" value="Ribosomal_mS38_C"/>
</dbReference>
<comment type="similarity">
    <text evidence="3">Belongs to the mitochondrion-specific ribosomal protein mS38 family.</text>
</comment>
<dbReference type="SMR" id="A0A8H6EZR3"/>
<evidence type="ECO:0000313" key="8">
    <source>
        <dbReference type="Proteomes" id="UP000536275"/>
    </source>
</evidence>
<evidence type="ECO:0000259" key="6">
    <source>
        <dbReference type="SMART" id="SM01155"/>
    </source>
</evidence>
<evidence type="ECO:0000256" key="1">
    <source>
        <dbReference type="ARBA" id="ARBA00004173"/>
    </source>
</evidence>
<dbReference type="Proteomes" id="UP000536275">
    <property type="component" value="Unassembled WGS sequence"/>
</dbReference>
<comment type="caution">
    <text evidence="7">The sequence shown here is derived from an EMBL/GenBank/DDBJ whole genome shotgun (WGS) entry which is preliminary data.</text>
</comment>
<name>A0A8H6EZR3_CANAX</name>
<dbReference type="AlphaFoldDB" id="A0A8H6EZR3"/>
<organism evidence="7 8">
    <name type="scientific">Candida albicans</name>
    <name type="common">Yeast</name>
    <dbReference type="NCBI Taxonomy" id="5476"/>
    <lineage>
        <taxon>Eukaryota</taxon>
        <taxon>Fungi</taxon>
        <taxon>Dikarya</taxon>
        <taxon>Ascomycota</taxon>
        <taxon>Saccharomycotina</taxon>
        <taxon>Pichiomycetes</taxon>
        <taxon>Debaryomycetaceae</taxon>
        <taxon>Candida/Lodderomyces clade</taxon>
        <taxon>Candida</taxon>
    </lineage>
</organism>
<evidence type="ECO:0000256" key="5">
    <source>
        <dbReference type="SAM" id="MobiDB-lite"/>
    </source>
</evidence>
<dbReference type="GO" id="GO:0005739">
    <property type="term" value="C:mitochondrion"/>
    <property type="evidence" value="ECO:0007669"/>
    <property type="project" value="UniProtKB-SubCell"/>
</dbReference>
<evidence type="ECO:0000256" key="2">
    <source>
        <dbReference type="ARBA" id="ARBA00023128"/>
    </source>
</evidence>
<dbReference type="SMART" id="SM01155">
    <property type="entry name" value="DUF1713"/>
    <property type="match status" value="1"/>
</dbReference>
<evidence type="ECO:0000256" key="3">
    <source>
        <dbReference type="ARBA" id="ARBA00035647"/>
    </source>
</evidence>
<keyword evidence="2" id="KW-0496">Mitochondrion</keyword>
<accession>A0A8H6EZR3</accession>
<evidence type="ECO:0000256" key="4">
    <source>
        <dbReference type="ARBA" id="ARBA00035682"/>
    </source>
</evidence>
<evidence type="ECO:0000313" key="7">
    <source>
        <dbReference type="EMBL" id="KAF6059892.1"/>
    </source>
</evidence>
<proteinExistence type="inferred from homology"/>
<protein>
    <recommendedName>
        <fullName evidence="4">Small ribosomal subunit protein mS38</fullName>
    </recommendedName>
</protein>
<dbReference type="PANTHER" id="PTHR32035:SF3">
    <property type="entry name" value="SMALL RIBOSOMAL SUBUNIT PROTEIN MS38"/>
    <property type="match status" value="1"/>
</dbReference>